<keyword evidence="3 5" id="KW-1133">Transmembrane helix</keyword>
<keyword evidence="5" id="KW-1003">Cell membrane</keyword>
<dbReference type="GO" id="GO:0065002">
    <property type="term" value="P:intracellular protein transmembrane transport"/>
    <property type="evidence" value="ECO:0007669"/>
    <property type="project" value="TreeGrafter"/>
</dbReference>
<gene>
    <name evidence="5 6" type="primary">tatC</name>
    <name evidence="6" type="ORF">DI526_09805</name>
</gene>
<evidence type="ECO:0000256" key="5">
    <source>
        <dbReference type="HAMAP-Rule" id="MF_00902"/>
    </source>
</evidence>
<dbReference type="NCBIfam" id="TIGR00945">
    <property type="entry name" value="tatC"/>
    <property type="match status" value="1"/>
</dbReference>
<dbReference type="PANTHER" id="PTHR30371:SF0">
    <property type="entry name" value="SEC-INDEPENDENT PROTEIN TRANSLOCASE PROTEIN TATC, CHLOROPLASTIC-RELATED"/>
    <property type="match status" value="1"/>
</dbReference>
<name>A0A2W5VD17_9CAUL</name>
<dbReference type="Proteomes" id="UP000249393">
    <property type="component" value="Unassembled WGS sequence"/>
</dbReference>
<organism evidence="6 7">
    <name type="scientific">Caulobacter segnis</name>
    <dbReference type="NCBI Taxonomy" id="88688"/>
    <lineage>
        <taxon>Bacteria</taxon>
        <taxon>Pseudomonadati</taxon>
        <taxon>Pseudomonadota</taxon>
        <taxon>Alphaproteobacteria</taxon>
        <taxon>Caulobacterales</taxon>
        <taxon>Caulobacteraceae</taxon>
        <taxon>Caulobacter</taxon>
    </lineage>
</organism>
<keyword evidence="4 5" id="KW-0472">Membrane</keyword>
<dbReference type="Pfam" id="PF00902">
    <property type="entry name" value="TatC"/>
    <property type="match status" value="1"/>
</dbReference>
<evidence type="ECO:0000256" key="2">
    <source>
        <dbReference type="ARBA" id="ARBA00022692"/>
    </source>
</evidence>
<evidence type="ECO:0000256" key="1">
    <source>
        <dbReference type="ARBA" id="ARBA00004141"/>
    </source>
</evidence>
<dbReference type="GO" id="GO:0033281">
    <property type="term" value="C:TAT protein transport complex"/>
    <property type="evidence" value="ECO:0007669"/>
    <property type="project" value="UniProtKB-UniRule"/>
</dbReference>
<feature type="transmembrane region" description="Helical" evidence="5">
    <location>
        <begin position="32"/>
        <end position="58"/>
    </location>
</feature>
<comment type="subunit">
    <text evidence="5">The Tat system comprises two distinct complexes: a TatABC complex, containing multiple copies of TatA, TatB and TatC subunits, and a separate TatA complex, containing only TatA subunits. Substrates initially bind to the TatABC complex, which probably triggers association of the separate TatA complex to form the active translocon.</text>
</comment>
<keyword evidence="5" id="KW-0813">Transport</keyword>
<dbReference type="InterPro" id="IPR002033">
    <property type="entry name" value="TatC"/>
</dbReference>
<comment type="similarity">
    <text evidence="5">Belongs to the TatC family.</text>
</comment>
<feature type="transmembrane region" description="Helical" evidence="5">
    <location>
        <begin position="242"/>
        <end position="257"/>
    </location>
</feature>
<accession>A0A2W5VD17</accession>
<evidence type="ECO:0000256" key="3">
    <source>
        <dbReference type="ARBA" id="ARBA00022989"/>
    </source>
</evidence>
<feature type="transmembrane region" description="Helical" evidence="5">
    <location>
        <begin position="263"/>
        <end position="283"/>
    </location>
</feature>
<dbReference type="GO" id="GO:0043953">
    <property type="term" value="P:protein transport by the Tat complex"/>
    <property type="evidence" value="ECO:0007669"/>
    <property type="project" value="UniProtKB-UniRule"/>
</dbReference>
<dbReference type="PRINTS" id="PR01840">
    <property type="entry name" value="TATCFAMILY"/>
</dbReference>
<keyword evidence="5" id="KW-0811">Translocation</keyword>
<evidence type="ECO:0000313" key="7">
    <source>
        <dbReference type="Proteomes" id="UP000249393"/>
    </source>
</evidence>
<dbReference type="HAMAP" id="MF_00902">
    <property type="entry name" value="TatC"/>
    <property type="match status" value="1"/>
</dbReference>
<protein>
    <recommendedName>
        <fullName evidence="5">Sec-independent protein translocase protein TatC</fullName>
    </recommendedName>
</protein>
<evidence type="ECO:0000256" key="4">
    <source>
        <dbReference type="ARBA" id="ARBA00023136"/>
    </source>
</evidence>
<dbReference type="RefSeq" id="WP_304277131.1">
    <property type="nucleotide sequence ID" value="NZ_QFQZ01000025.1"/>
</dbReference>
<comment type="subcellular location">
    <subcellularLocation>
        <location evidence="5">Cell membrane</location>
        <topology evidence="5">Multi-pass membrane protein</topology>
    </subcellularLocation>
    <subcellularLocation>
        <location evidence="1">Membrane</location>
        <topology evidence="1">Multi-pass membrane protein</topology>
    </subcellularLocation>
</comment>
<evidence type="ECO:0000313" key="6">
    <source>
        <dbReference type="EMBL" id="PZR34536.1"/>
    </source>
</evidence>
<proteinExistence type="inferred from homology"/>
<feature type="transmembrane region" description="Helical" evidence="5">
    <location>
        <begin position="117"/>
        <end position="138"/>
    </location>
</feature>
<comment type="caution">
    <text evidence="6">The sequence shown here is derived from an EMBL/GenBank/DDBJ whole genome shotgun (WGS) entry which is preliminary data.</text>
</comment>
<reference evidence="6 7" key="1">
    <citation type="submission" date="2017-08" db="EMBL/GenBank/DDBJ databases">
        <title>Infants hospitalized years apart are colonized by the same room-sourced microbial strains.</title>
        <authorList>
            <person name="Brooks B."/>
            <person name="Olm M.R."/>
            <person name="Firek B.A."/>
            <person name="Baker R."/>
            <person name="Thomas B.C."/>
            <person name="Morowitz M.J."/>
            <person name="Banfield J.F."/>
        </authorList>
    </citation>
    <scope>NUCLEOTIDE SEQUENCE [LARGE SCALE GENOMIC DNA]</scope>
    <source>
        <strain evidence="6">S2_003_000_R2_4</strain>
    </source>
</reference>
<keyword evidence="5" id="KW-0653">Protein transport</keyword>
<dbReference type="GO" id="GO:0009977">
    <property type="term" value="F:proton motive force dependent protein transmembrane transporter activity"/>
    <property type="evidence" value="ECO:0007669"/>
    <property type="project" value="TreeGrafter"/>
</dbReference>
<feature type="transmembrane region" description="Helical" evidence="5">
    <location>
        <begin position="201"/>
        <end position="230"/>
    </location>
</feature>
<comment type="function">
    <text evidence="5">Part of the twin-arginine translocation (Tat) system that transports large folded proteins containing a characteristic twin-arginine motif in their signal peptide across membranes. Together with TatB, TatC is part of a receptor directly interacting with Tat signal peptides.</text>
</comment>
<dbReference type="EMBL" id="QFQZ01000025">
    <property type="protein sequence ID" value="PZR34536.1"/>
    <property type="molecule type" value="Genomic_DNA"/>
</dbReference>
<sequence length="298" mass="32669">MNDKAIGYDHEDEIEASRAPLLDHLVELRMRLIICVAAIAVAFGVCFAFVKPIFLFLVRPFTVAEGLKAVQDAGGHHGSFDLILALVGLKTVPASAMAGVTLQATAPLEQFFTNIKLSAFGAIILAFPIIAWQLYRFVAPGLYKKERNAFLPFLVASPVLFLMGSALVYYVMLPFVLWFSLSQQIIGDGVKVVLQTRVSEYLTLVTTLLLAFGLSFQLPVVLSLAGLAGLVDSKMLRAGRRYAIVAVFVVAAIVTPPDPISQITLAVPLCLLYEVSIWCVWLIERRRKREDEEAGLAD</sequence>
<dbReference type="AlphaFoldDB" id="A0A2W5VD17"/>
<feature type="transmembrane region" description="Helical" evidence="5">
    <location>
        <begin position="150"/>
        <end position="181"/>
    </location>
</feature>
<dbReference type="InterPro" id="IPR019820">
    <property type="entry name" value="Sec-indep_translocase_CS"/>
</dbReference>
<dbReference type="PANTHER" id="PTHR30371">
    <property type="entry name" value="SEC-INDEPENDENT PROTEIN TRANSLOCASE PROTEIN TATC"/>
    <property type="match status" value="1"/>
</dbReference>
<dbReference type="PROSITE" id="PS01218">
    <property type="entry name" value="TATC"/>
    <property type="match status" value="1"/>
</dbReference>
<keyword evidence="2 5" id="KW-0812">Transmembrane</keyword>